<keyword evidence="5 14" id="KW-0602">Photosynthesis</keyword>
<keyword evidence="10 14" id="KW-0157">Chromophore</keyword>
<feature type="binding site" description="axial binding residue" evidence="13">
    <location>
        <position position="139"/>
    </location>
    <ligand>
        <name>chlorophyll b</name>
        <dbReference type="ChEBI" id="CHEBI:61721"/>
        <label>1</label>
    </ligand>
    <ligandPart>
        <name>Mg</name>
        <dbReference type="ChEBI" id="CHEBI:25107"/>
    </ligandPart>
</feature>
<dbReference type="PANTHER" id="PTHR21649">
    <property type="entry name" value="CHLOROPHYLL A/B BINDING PROTEIN"/>
    <property type="match status" value="1"/>
</dbReference>
<keyword evidence="6 14" id="KW-0934">Plastid</keyword>
<dbReference type="Pfam" id="PF00504">
    <property type="entry name" value="Chloroa_b-bind"/>
    <property type="match status" value="1"/>
</dbReference>
<evidence type="ECO:0000256" key="7">
    <source>
        <dbReference type="ARBA" id="ARBA00022692"/>
    </source>
</evidence>
<evidence type="ECO:0000256" key="6">
    <source>
        <dbReference type="ARBA" id="ARBA00022640"/>
    </source>
</evidence>
<dbReference type="EMBL" id="VEPZ02000678">
    <property type="protein sequence ID" value="KAE8720807.1"/>
    <property type="molecule type" value="Genomic_DNA"/>
</dbReference>
<reference evidence="15" key="1">
    <citation type="submission" date="2019-09" db="EMBL/GenBank/DDBJ databases">
        <title>Draft genome information of white flower Hibiscus syriacus.</title>
        <authorList>
            <person name="Kim Y.-M."/>
        </authorList>
    </citation>
    <scope>NUCLEOTIDE SEQUENCE [LARGE SCALE GENOMIC DNA]</scope>
    <source>
        <strain evidence="15">YM2019G1</strain>
    </source>
</reference>
<feature type="transmembrane region" description="Helical" evidence="14">
    <location>
        <begin position="166"/>
        <end position="188"/>
    </location>
</feature>
<dbReference type="InterPro" id="IPR001344">
    <property type="entry name" value="Chloro_AB-bd_pln"/>
</dbReference>
<feature type="binding site" evidence="13">
    <location>
        <position position="137"/>
    </location>
    <ligand>
        <name>chlorophyll a</name>
        <dbReference type="ChEBI" id="CHEBI:58416"/>
        <label>1</label>
    </ligand>
</feature>
<name>A0A6A3BXY3_HIBSY</name>
<keyword evidence="4 14" id="KW-0150">Chloroplast</keyword>
<dbReference type="GO" id="GO:0009523">
    <property type="term" value="C:photosystem II"/>
    <property type="evidence" value="ECO:0007669"/>
    <property type="project" value="UniProtKB-KW"/>
</dbReference>
<evidence type="ECO:0000256" key="2">
    <source>
        <dbReference type="ARBA" id="ARBA00007259"/>
    </source>
</evidence>
<keyword evidence="3 13" id="KW-0148">Chlorophyll</keyword>
<evidence type="ECO:0000313" key="15">
    <source>
        <dbReference type="EMBL" id="KAE8720807.1"/>
    </source>
</evidence>
<evidence type="ECO:0000256" key="1">
    <source>
        <dbReference type="ARBA" id="ARBA00004334"/>
    </source>
</evidence>
<dbReference type="GO" id="GO:0009765">
    <property type="term" value="P:photosynthesis, light harvesting"/>
    <property type="evidence" value="ECO:0007669"/>
    <property type="project" value="InterPro"/>
</dbReference>
<evidence type="ECO:0000256" key="5">
    <source>
        <dbReference type="ARBA" id="ARBA00022531"/>
    </source>
</evidence>
<comment type="function">
    <text evidence="14">The light-harvesting complex (LHC) functions as a light receptor, it captures and delivers excitation energy to photosystems with which it is closely associated.</text>
</comment>
<comment type="caution">
    <text evidence="15">The sequence shown here is derived from an EMBL/GenBank/DDBJ whole genome shotgun (WGS) entry which is preliminary data.</text>
</comment>
<evidence type="ECO:0000256" key="12">
    <source>
        <dbReference type="ARBA" id="ARBA00023136"/>
    </source>
</evidence>
<evidence type="ECO:0000256" key="11">
    <source>
        <dbReference type="ARBA" id="ARBA00023078"/>
    </source>
</evidence>
<dbReference type="InterPro" id="IPR022796">
    <property type="entry name" value="Chloroa_b-bind"/>
</dbReference>
<evidence type="ECO:0000256" key="10">
    <source>
        <dbReference type="ARBA" id="ARBA00022991"/>
    </source>
</evidence>
<feature type="binding site" evidence="13">
    <location>
        <position position="134"/>
    </location>
    <ligand>
        <name>chlorophyll a</name>
        <dbReference type="ChEBI" id="CHEBI:58416"/>
        <label>1</label>
    </ligand>
</feature>
<evidence type="ECO:0000313" key="16">
    <source>
        <dbReference type="Proteomes" id="UP000436088"/>
    </source>
</evidence>
<dbReference type="AlphaFoldDB" id="A0A6A3BXY3"/>
<keyword evidence="16" id="KW-1185">Reference proteome</keyword>
<dbReference type="Proteomes" id="UP000436088">
    <property type="component" value="Unassembled WGS sequence"/>
</dbReference>
<keyword evidence="9 14" id="KW-1133">Transmembrane helix</keyword>
<evidence type="ECO:0000256" key="4">
    <source>
        <dbReference type="ARBA" id="ARBA00022528"/>
    </source>
</evidence>
<comment type="subcellular location">
    <subcellularLocation>
        <location evidence="1 14">Plastid</location>
        <location evidence="1 14">Chloroplast thylakoid membrane</location>
    </subcellularLocation>
</comment>
<evidence type="ECO:0000256" key="9">
    <source>
        <dbReference type="ARBA" id="ARBA00022989"/>
    </source>
</evidence>
<evidence type="ECO:0000256" key="13">
    <source>
        <dbReference type="PIRSR" id="PIRSR601344-1"/>
    </source>
</evidence>
<comment type="similarity">
    <text evidence="2 14">Belongs to the light-harvesting chlorophyll a/b-binding (LHC) protein family.</text>
</comment>
<keyword evidence="7 14" id="KW-0812">Transmembrane</keyword>
<evidence type="ECO:0000256" key="8">
    <source>
        <dbReference type="ARBA" id="ARBA00022836"/>
    </source>
</evidence>
<organism evidence="15 16">
    <name type="scientific">Hibiscus syriacus</name>
    <name type="common">Rose of Sharon</name>
    <dbReference type="NCBI Taxonomy" id="106335"/>
    <lineage>
        <taxon>Eukaryota</taxon>
        <taxon>Viridiplantae</taxon>
        <taxon>Streptophyta</taxon>
        <taxon>Embryophyta</taxon>
        <taxon>Tracheophyta</taxon>
        <taxon>Spermatophyta</taxon>
        <taxon>Magnoliopsida</taxon>
        <taxon>eudicotyledons</taxon>
        <taxon>Gunneridae</taxon>
        <taxon>Pentapetalae</taxon>
        <taxon>rosids</taxon>
        <taxon>malvids</taxon>
        <taxon>Malvales</taxon>
        <taxon>Malvaceae</taxon>
        <taxon>Malvoideae</taxon>
        <taxon>Hibiscus</taxon>
    </lineage>
</organism>
<keyword evidence="11 14" id="KW-0793">Thylakoid</keyword>
<dbReference type="SUPFAM" id="SSF103511">
    <property type="entry name" value="Chlorophyll a-b binding protein"/>
    <property type="match status" value="1"/>
</dbReference>
<protein>
    <recommendedName>
        <fullName evidence="14">Chlorophyll a-b binding protein, chloroplastic</fullName>
    </recommendedName>
</protein>
<accession>A0A6A3BXY3</accession>
<proteinExistence type="inferred from homology"/>
<dbReference type="Gene3D" id="1.10.3460.10">
    <property type="entry name" value="Chlorophyll a/b binding protein domain"/>
    <property type="match status" value="1"/>
</dbReference>
<evidence type="ECO:0000256" key="3">
    <source>
        <dbReference type="ARBA" id="ARBA00022494"/>
    </source>
</evidence>
<keyword evidence="12 14" id="KW-0472">Membrane</keyword>
<keyword evidence="14" id="KW-0604">Photosystem II</keyword>
<gene>
    <name evidence="15" type="ORF">F3Y22_tig00018093pilonHSYRG00019</name>
</gene>
<keyword evidence="8 14" id="KW-0603">Photosystem I</keyword>
<dbReference type="GO" id="GO:0016168">
    <property type="term" value="F:chlorophyll binding"/>
    <property type="evidence" value="ECO:0007669"/>
    <property type="project" value="UniProtKB-KW"/>
</dbReference>
<evidence type="ECO:0000256" key="14">
    <source>
        <dbReference type="RuleBase" id="RU363080"/>
    </source>
</evidence>
<dbReference type="GO" id="GO:0009535">
    <property type="term" value="C:chloroplast thylakoid membrane"/>
    <property type="evidence" value="ECO:0007669"/>
    <property type="project" value="UniProtKB-SubCell"/>
</dbReference>
<sequence length="208" mass="23240">MKKVMHMLFCAFGPDIYEGVSSCSNANELWNKLEEIHGDKKEEPTKMVSLMVHEEPKVRESIDTLKVVLILLALVKFQNAKMIPIPKGVPILLYIVVSIPSVPTTSNGIPGDYGFDPLSLGMDPTFLKWYREAELIHERWAMAALLGIFIGQAWSGIPWFEAGADPAAIAPFSFVSVLGTHLILIGWVESKRWVDFFNLESQCCCLLS</sequence>
<feature type="transmembrane region" description="Helical" evidence="14">
    <location>
        <begin position="140"/>
        <end position="160"/>
    </location>
</feature>
<dbReference type="GO" id="GO:0009522">
    <property type="term" value="C:photosystem I"/>
    <property type="evidence" value="ECO:0007669"/>
    <property type="project" value="UniProtKB-KW"/>
</dbReference>